<dbReference type="Proteomes" id="UP000008888">
    <property type="component" value="Chromosome"/>
</dbReference>
<dbReference type="SUPFAM" id="SSF53335">
    <property type="entry name" value="S-adenosyl-L-methionine-dependent methyltransferases"/>
    <property type="match status" value="1"/>
</dbReference>
<dbReference type="PANTHER" id="PTHR43861:SF6">
    <property type="entry name" value="METHYLTRANSFERASE TYPE 11"/>
    <property type="match status" value="1"/>
</dbReference>
<sequence>MTSLSLRACGIAKNKYGFHEVVSKPSEAELKDYYANKYYQQSIQMHQREYSDDDLLWKRKKLEQKAYLAEQYRGNPVGNEVKKFLDVGAGEGFAMRYFSQSGWDVSGLDYSSYGCSVHNPAMLEKLFIGDIGRSIDGLIAEGASFELISMDNLLEHVLDPLVILQKIHRLLADKGVLIIEVPNDFSTLQLELLRLGRIDKPFWVVKPDHISYFNADGLRGLCDEAGYARFKLICDYPIDLALFNENTNYVMHSDAGKPVHKARMQVENLIHDISIDKAVKLYESFAELGLGRNLIGFFHKKSDL</sequence>
<reference key="2">
    <citation type="submission" date="2011-05" db="EMBL/GenBank/DDBJ databases">
        <title>Complete genome sequence of the aerobic marine methanotroph Methylomonas methanica MC09.</title>
        <authorList>
            <person name="Boden R."/>
            <person name="Cunliffe M."/>
            <person name="Scanlan J."/>
            <person name="Moussard H."/>
            <person name="Kits K.D."/>
            <person name="Klotz M."/>
            <person name="Jetten M."/>
            <person name="Vuilleumier S."/>
            <person name="Han J."/>
            <person name="Peters L."/>
            <person name="Mikhailova N."/>
            <person name="Teshima H."/>
            <person name="Tapia R."/>
            <person name="Kyrpides N."/>
            <person name="Ivanova N."/>
            <person name="Pagani I."/>
            <person name="Cheng J.-F."/>
            <person name="Goodwin L."/>
            <person name="Han C."/>
            <person name="Hauser L."/>
            <person name="Land M."/>
            <person name="Lapidus A."/>
            <person name="Lucas S."/>
            <person name="Pitluck S."/>
            <person name="Woyke T."/>
            <person name="Stein L.Y."/>
            <person name="Murrell C."/>
        </authorList>
    </citation>
    <scope>NUCLEOTIDE SEQUENCE</scope>
    <source>
        <strain>MC09</strain>
    </source>
</reference>
<gene>
    <name evidence="1" type="ordered locus">Metme_3993</name>
</gene>
<evidence type="ECO:0000313" key="1">
    <source>
        <dbReference type="EMBL" id="AEG02346.1"/>
    </source>
</evidence>
<reference evidence="2" key="3">
    <citation type="submission" date="2011-05" db="EMBL/GenBank/DDBJ databases">
        <title>Complete sequence of Methylomonas methanica MC09.</title>
        <authorList>
            <consortium name="US DOE Joint Genome Institute"/>
            <person name="Lucas S."/>
            <person name="Han J."/>
            <person name="Lapidus A."/>
            <person name="Cheng J.-F."/>
            <person name="Goodwin L."/>
            <person name="Pitluck S."/>
            <person name="Peters L."/>
            <person name="Mikhailova N."/>
            <person name="Teshima H."/>
            <person name="Han C."/>
            <person name="Tapia R."/>
            <person name="Land M."/>
            <person name="Hauser L."/>
            <person name="Kyrpides N."/>
            <person name="Ivanova N."/>
            <person name="Pagani I."/>
            <person name="Stein L."/>
            <person name="Woyke T."/>
        </authorList>
    </citation>
    <scope>NUCLEOTIDE SEQUENCE [LARGE SCALE GENOMIC DNA]</scope>
    <source>
        <strain evidence="2">MC09</strain>
    </source>
</reference>
<keyword evidence="1" id="KW-0808">Transferase</keyword>
<keyword evidence="1" id="KW-0489">Methyltransferase</keyword>
<dbReference type="OrthoDB" id="6824364at2"/>
<dbReference type="eggNOG" id="COG2227">
    <property type="taxonomic scope" value="Bacteria"/>
</dbReference>
<dbReference type="CDD" id="cd02440">
    <property type="entry name" value="AdoMet_MTases"/>
    <property type="match status" value="1"/>
</dbReference>
<organism evidence="1 2">
    <name type="scientific">Methylomonas methanica (strain DSM 25384 / MC09)</name>
    <dbReference type="NCBI Taxonomy" id="857087"/>
    <lineage>
        <taxon>Bacteria</taxon>
        <taxon>Pseudomonadati</taxon>
        <taxon>Pseudomonadota</taxon>
        <taxon>Gammaproteobacteria</taxon>
        <taxon>Methylococcales</taxon>
        <taxon>Methylococcaceae</taxon>
        <taxon>Methylomonas</taxon>
    </lineage>
</organism>
<dbReference type="Gene3D" id="3.40.50.150">
    <property type="entry name" value="Vaccinia Virus protein VP39"/>
    <property type="match status" value="1"/>
</dbReference>
<evidence type="ECO:0000313" key="2">
    <source>
        <dbReference type="Proteomes" id="UP000008888"/>
    </source>
</evidence>
<dbReference type="InterPro" id="IPR029063">
    <property type="entry name" value="SAM-dependent_MTases_sf"/>
</dbReference>
<keyword evidence="2" id="KW-1185">Reference proteome</keyword>
<protein>
    <submittedName>
        <fullName evidence="1">Methyltransferase type 11</fullName>
    </submittedName>
</protein>
<dbReference type="PANTHER" id="PTHR43861">
    <property type="entry name" value="TRANS-ACONITATE 2-METHYLTRANSFERASE-RELATED"/>
    <property type="match status" value="1"/>
</dbReference>
<dbReference type="HOGENOM" id="CLU_080372_0_0_6"/>
<reference evidence="1 2" key="1">
    <citation type="journal article" date="2011" name="J. Bacteriol.">
        <title>Complete Genome Sequence of the Aerobic Marine Methanotroph Methylomonas methanica MC09.</title>
        <authorList>
            <person name="Boden R."/>
            <person name="Cunliffe M."/>
            <person name="Scanlan J."/>
            <person name="Moussard H."/>
            <person name="Kits K.D."/>
            <person name="Klotz M.G."/>
            <person name="Jetten M.S."/>
            <person name="Vuilleumier S."/>
            <person name="Han J."/>
            <person name="Peters L."/>
            <person name="Mikhailova N."/>
            <person name="Teshima H."/>
            <person name="Tapia R."/>
            <person name="Kyrpides N."/>
            <person name="Ivanova N."/>
            <person name="Pagani I."/>
            <person name="Cheng J.F."/>
            <person name="Goodwin L."/>
            <person name="Han C."/>
            <person name="Hauser L."/>
            <person name="Land M.L."/>
            <person name="Lapidus A."/>
            <person name="Lucas S."/>
            <person name="Pitluck S."/>
            <person name="Woyke T."/>
            <person name="Stein L."/>
            <person name="Murrell J.C."/>
        </authorList>
    </citation>
    <scope>NUCLEOTIDE SEQUENCE [LARGE SCALE GENOMIC DNA]</scope>
    <source>
        <strain evidence="1 2">MC09</strain>
    </source>
</reference>
<dbReference type="RefSeq" id="WP_013820562.1">
    <property type="nucleotide sequence ID" value="NC_015572.1"/>
</dbReference>
<dbReference type="KEGG" id="mmt:Metme_3993"/>
<dbReference type="STRING" id="857087.Metme_3993"/>
<accession>F9ZZF3</accession>
<dbReference type="GO" id="GO:0008168">
    <property type="term" value="F:methyltransferase activity"/>
    <property type="evidence" value="ECO:0007669"/>
    <property type="project" value="UniProtKB-KW"/>
</dbReference>
<name>F9ZZF3_METMM</name>
<dbReference type="AlphaFoldDB" id="F9ZZF3"/>
<dbReference type="Pfam" id="PF13489">
    <property type="entry name" value="Methyltransf_23"/>
    <property type="match status" value="1"/>
</dbReference>
<proteinExistence type="predicted"/>
<dbReference type="GO" id="GO:0032259">
    <property type="term" value="P:methylation"/>
    <property type="evidence" value="ECO:0007669"/>
    <property type="project" value="UniProtKB-KW"/>
</dbReference>
<dbReference type="EMBL" id="CP002738">
    <property type="protein sequence ID" value="AEG02346.1"/>
    <property type="molecule type" value="Genomic_DNA"/>
</dbReference>